<dbReference type="AlphaFoldDB" id="A0AAD5TY76"/>
<sequence>MSKKHILVEVTKTKILIVKVFLPNETVLENLNLTTLTVKPNFYQSSVAFSYYNEKFKKIVKFQLDFEENETCQKFFNSVKNSVSIIGAQTNFERDNQNFSQKSYFVEESGNLVMGNVYSQQSTMMPSDDQITKPAIFSQHSETNEIEKDSKILSDFKQINEENATILTNATKFSEKKSFSAVKTLDNLLKLDDISLKNLVNSALNDPMFKVFDKKIKKIIEN</sequence>
<evidence type="ECO:0000313" key="1">
    <source>
        <dbReference type="EMBL" id="KAJ3216406.1"/>
    </source>
</evidence>
<name>A0AAD5TY76_9FUNG</name>
<organism evidence="1 2">
    <name type="scientific">Clydaea vesicula</name>
    <dbReference type="NCBI Taxonomy" id="447962"/>
    <lineage>
        <taxon>Eukaryota</taxon>
        <taxon>Fungi</taxon>
        <taxon>Fungi incertae sedis</taxon>
        <taxon>Chytridiomycota</taxon>
        <taxon>Chytridiomycota incertae sedis</taxon>
        <taxon>Chytridiomycetes</taxon>
        <taxon>Lobulomycetales</taxon>
        <taxon>Lobulomycetaceae</taxon>
        <taxon>Clydaea</taxon>
    </lineage>
</organism>
<dbReference type="Proteomes" id="UP001211065">
    <property type="component" value="Unassembled WGS sequence"/>
</dbReference>
<accession>A0AAD5TY76</accession>
<proteinExistence type="predicted"/>
<dbReference type="EMBL" id="JADGJW010000480">
    <property type="protein sequence ID" value="KAJ3216406.1"/>
    <property type="molecule type" value="Genomic_DNA"/>
</dbReference>
<comment type="caution">
    <text evidence="1">The sequence shown here is derived from an EMBL/GenBank/DDBJ whole genome shotgun (WGS) entry which is preliminary data.</text>
</comment>
<evidence type="ECO:0000313" key="2">
    <source>
        <dbReference type="Proteomes" id="UP001211065"/>
    </source>
</evidence>
<gene>
    <name evidence="1" type="ORF">HK099_005894</name>
</gene>
<protein>
    <submittedName>
        <fullName evidence="1">Uncharacterized protein</fullName>
    </submittedName>
</protein>
<keyword evidence="2" id="KW-1185">Reference proteome</keyword>
<reference evidence="1" key="1">
    <citation type="submission" date="2020-05" db="EMBL/GenBank/DDBJ databases">
        <title>Phylogenomic resolution of chytrid fungi.</title>
        <authorList>
            <person name="Stajich J.E."/>
            <person name="Amses K."/>
            <person name="Simmons R."/>
            <person name="Seto K."/>
            <person name="Myers J."/>
            <person name="Bonds A."/>
            <person name="Quandt C.A."/>
            <person name="Barry K."/>
            <person name="Liu P."/>
            <person name="Grigoriev I."/>
            <person name="Longcore J.E."/>
            <person name="James T.Y."/>
        </authorList>
    </citation>
    <scope>NUCLEOTIDE SEQUENCE</scope>
    <source>
        <strain evidence="1">JEL0476</strain>
    </source>
</reference>